<dbReference type="Proteomes" id="UP000824161">
    <property type="component" value="Unassembled WGS sequence"/>
</dbReference>
<gene>
    <name evidence="1" type="ORF">IAC44_02230</name>
</gene>
<reference evidence="1" key="2">
    <citation type="journal article" date="2021" name="PeerJ">
        <title>Extensive microbial diversity within the chicken gut microbiome revealed by metagenomics and culture.</title>
        <authorList>
            <person name="Gilroy R."/>
            <person name="Ravi A."/>
            <person name="Getino M."/>
            <person name="Pursley I."/>
            <person name="Horton D.L."/>
            <person name="Alikhan N.F."/>
            <person name="Baker D."/>
            <person name="Gharbi K."/>
            <person name="Hall N."/>
            <person name="Watson M."/>
            <person name="Adriaenssens E.M."/>
            <person name="Foster-Nyarko E."/>
            <person name="Jarju S."/>
            <person name="Secka A."/>
            <person name="Antonio M."/>
            <person name="Oren A."/>
            <person name="Chaudhuri R.R."/>
            <person name="La Ragione R."/>
            <person name="Hildebrand F."/>
            <person name="Pallen M.J."/>
        </authorList>
    </citation>
    <scope>NUCLEOTIDE SEQUENCE</scope>
    <source>
        <strain evidence="1">1383</strain>
    </source>
</reference>
<comment type="caution">
    <text evidence="1">The sequence shown here is derived from an EMBL/GenBank/DDBJ whole genome shotgun (WGS) entry which is preliminary data.</text>
</comment>
<reference evidence="1" key="1">
    <citation type="submission" date="2020-10" db="EMBL/GenBank/DDBJ databases">
        <authorList>
            <person name="Gilroy R."/>
        </authorList>
    </citation>
    <scope>NUCLEOTIDE SEQUENCE</scope>
    <source>
        <strain evidence="1">1383</strain>
    </source>
</reference>
<dbReference type="AlphaFoldDB" id="A0A9D1H930"/>
<name>A0A9D1H930_9FLAO</name>
<dbReference type="EMBL" id="DVLY01000051">
    <property type="protein sequence ID" value="HIT97636.1"/>
    <property type="molecule type" value="Genomic_DNA"/>
</dbReference>
<evidence type="ECO:0000313" key="2">
    <source>
        <dbReference type="Proteomes" id="UP000824161"/>
    </source>
</evidence>
<protein>
    <submittedName>
        <fullName evidence="1">Uncharacterized protein</fullName>
    </submittedName>
</protein>
<sequence>MSQGEDTPLNEKGHMDFVMLEGVDVQAYPQYAAMSASERRSLPSTNFWRQKNGQPLIPVPPEDRYYYHYFRGVDQVSYVNTPLKKKEA</sequence>
<accession>A0A9D1H930</accession>
<organism evidence="1 2">
    <name type="scientific">Candidatus Merdimorpha stercoravium</name>
    <dbReference type="NCBI Taxonomy" id="2840863"/>
    <lineage>
        <taxon>Bacteria</taxon>
        <taxon>Pseudomonadati</taxon>
        <taxon>Bacteroidota</taxon>
        <taxon>Flavobacteriia</taxon>
        <taxon>Flavobacteriales</taxon>
        <taxon>Candidatus Merdimorpha</taxon>
    </lineage>
</organism>
<proteinExistence type="predicted"/>
<evidence type="ECO:0000313" key="1">
    <source>
        <dbReference type="EMBL" id="HIT97636.1"/>
    </source>
</evidence>